<reference evidence="2 3" key="1">
    <citation type="journal article" date="2021" name="Mar. Drugs">
        <title>Genome Reduction and Secondary Metabolism of the Marine Sponge-Associated Cyanobacterium Leptothoe.</title>
        <authorList>
            <person name="Konstantinou D."/>
            <person name="Popin R.V."/>
            <person name="Fewer D.P."/>
            <person name="Sivonen K."/>
            <person name="Gkelis S."/>
        </authorList>
    </citation>
    <scope>NUCLEOTIDE SEQUENCE [LARGE SCALE GENOMIC DNA]</scope>
    <source>
        <strain evidence="2 3">TAU-MAC 1615</strain>
    </source>
</reference>
<dbReference type="InterPro" id="IPR001387">
    <property type="entry name" value="Cro/C1-type_HTH"/>
</dbReference>
<dbReference type="CDD" id="cd00093">
    <property type="entry name" value="HTH_XRE"/>
    <property type="match status" value="1"/>
</dbReference>
<dbReference type="Gene3D" id="1.10.260.40">
    <property type="entry name" value="lambda repressor-like DNA-binding domains"/>
    <property type="match status" value="1"/>
</dbReference>
<evidence type="ECO:0000259" key="1">
    <source>
        <dbReference type="PROSITE" id="PS50943"/>
    </source>
</evidence>
<proteinExistence type="predicted"/>
<evidence type="ECO:0000313" key="3">
    <source>
        <dbReference type="Proteomes" id="UP001196661"/>
    </source>
</evidence>
<dbReference type="PROSITE" id="PS50943">
    <property type="entry name" value="HTH_CROC1"/>
    <property type="match status" value="1"/>
</dbReference>
<dbReference type="SUPFAM" id="SSF47413">
    <property type="entry name" value="lambda repressor-like DNA-binding domains"/>
    <property type="match status" value="1"/>
</dbReference>
<name>A0ABS5Y2U1_9CYAN</name>
<gene>
    <name evidence="2" type="ORF">IXB28_07855</name>
</gene>
<dbReference type="EMBL" id="JADOER010000005">
    <property type="protein sequence ID" value="MBT9312116.1"/>
    <property type="molecule type" value="Genomic_DNA"/>
</dbReference>
<evidence type="ECO:0000313" key="2">
    <source>
        <dbReference type="EMBL" id="MBT9312116.1"/>
    </source>
</evidence>
<keyword evidence="3" id="KW-1185">Reference proteome</keyword>
<dbReference type="RefSeq" id="WP_215618017.1">
    <property type="nucleotide sequence ID" value="NZ_JADOER010000005.1"/>
</dbReference>
<dbReference type="SMART" id="SM00530">
    <property type="entry name" value="HTH_XRE"/>
    <property type="match status" value="1"/>
</dbReference>
<dbReference type="Pfam" id="PF01381">
    <property type="entry name" value="HTH_3"/>
    <property type="match status" value="1"/>
</dbReference>
<comment type="caution">
    <text evidence="2">The sequence shown here is derived from an EMBL/GenBank/DDBJ whole genome shotgun (WGS) entry which is preliminary data.</text>
</comment>
<sequence>MGKAGKVLKEVLDDYGISQTQLAQELNIGRSNVYRWVNEVRDPNSETVIEIIRVLKKLDQEAAKTFVEKYVLNEL</sequence>
<accession>A0ABS5Y2U1</accession>
<dbReference type="InterPro" id="IPR010982">
    <property type="entry name" value="Lambda_DNA-bd_dom_sf"/>
</dbReference>
<organism evidence="2 3">
    <name type="scientific">Leptothoe kymatousa TAU-MAC 1615</name>
    <dbReference type="NCBI Taxonomy" id="2364775"/>
    <lineage>
        <taxon>Bacteria</taxon>
        <taxon>Bacillati</taxon>
        <taxon>Cyanobacteriota</taxon>
        <taxon>Cyanophyceae</taxon>
        <taxon>Nodosilineales</taxon>
        <taxon>Cymatolegaceae</taxon>
        <taxon>Leptothoe</taxon>
        <taxon>Leptothoe kymatousa</taxon>
    </lineage>
</organism>
<dbReference type="Proteomes" id="UP001196661">
    <property type="component" value="Unassembled WGS sequence"/>
</dbReference>
<feature type="domain" description="HTH cro/C1-type" evidence="1">
    <location>
        <begin position="8"/>
        <end position="62"/>
    </location>
</feature>
<protein>
    <submittedName>
        <fullName evidence="2">Helix-turn-helix transcriptional regulator</fullName>
    </submittedName>
</protein>